<evidence type="ECO:0000313" key="1">
    <source>
        <dbReference type="EMBL" id="ORY07169.1"/>
    </source>
</evidence>
<evidence type="ECO:0000313" key="2">
    <source>
        <dbReference type="Proteomes" id="UP000193144"/>
    </source>
</evidence>
<accession>A0A1Y1ZA88</accession>
<feature type="non-terminal residue" evidence="1">
    <location>
        <position position="1"/>
    </location>
</feature>
<keyword evidence="2" id="KW-1185">Reference proteome</keyword>
<dbReference type="Proteomes" id="UP000193144">
    <property type="component" value="Unassembled WGS sequence"/>
</dbReference>
<name>A0A1Y1ZA88_9PLEO</name>
<reference evidence="1 2" key="1">
    <citation type="submission" date="2016-07" db="EMBL/GenBank/DDBJ databases">
        <title>Pervasive Adenine N6-methylation of Active Genes in Fungi.</title>
        <authorList>
            <consortium name="DOE Joint Genome Institute"/>
            <person name="Mondo S.J."/>
            <person name="Dannebaum R.O."/>
            <person name="Kuo R.C."/>
            <person name="Labutti K."/>
            <person name="Haridas S."/>
            <person name="Kuo A."/>
            <person name="Salamov A."/>
            <person name="Ahrendt S.R."/>
            <person name="Lipzen A."/>
            <person name="Sullivan W."/>
            <person name="Andreopoulos W.B."/>
            <person name="Clum A."/>
            <person name="Lindquist E."/>
            <person name="Daum C."/>
            <person name="Ramamoorthy G.K."/>
            <person name="Gryganskyi A."/>
            <person name="Culley D."/>
            <person name="Magnuson J.K."/>
            <person name="James T.Y."/>
            <person name="O'Malley M.A."/>
            <person name="Stajich J.E."/>
            <person name="Spatafora J.W."/>
            <person name="Visel A."/>
            <person name="Grigoriev I.V."/>
        </authorList>
    </citation>
    <scope>NUCLEOTIDE SEQUENCE [LARGE SCALE GENOMIC DNA]</scope>
    <source>
        <strain evidence="1 2">CBS 115471</strain>
    </source>
</reference>
<dbReference type="OrthoDB" id="3882258at2759"/>
<evidence type="ECO:0008006" key="3">
    <source>
        <dbReference type="Google" id="ProtNLM"/>
    </source>
</evidence>
<proteinExistence type="predicted"/>
<sequence length="105" mass="12570">VIIGYLHTDDFVKFALAIYPLLQRHGLVPPLTTDIYHRITRQERPPSNGTVSEWRLPVELTEWIMDYLEPADRLAMLFSHRSLFWEYLPMLSDETRKTLWKARER</sequence>
<comment type="caution">
    <text evidence="1">The sequence shown here is derived from an EMBL/GenBank/DDBJ whole genome shotgun (WGS) entry which is preliminary data.</text>
</comment>
<protein>
    <recommendedName>
        <fullName evidence="3">F-box domain-containing protein</fullName>
    </recommendedName>
</protein>
<feature type="non-terminal residue" evidence="1">
    <location>
        <position position="105"/>
    </location>
</feature>
<gene>
    <name evidence="1" type="ORF">BCR34DRAFT_459846</name>
</gene>
<organism evidence="1 2">
    <name type="scientific">Clohesyomyces aquaticus</name>
    <dbReference type="NCBI Taxonomy" id="1231657"/>
    <lineage>
        <taxon>Eukaryota</taxon>
        <taxon>Fungi</taxon>
        <taxon>Dikarya</taxon>
        <taxon>Ascomycota</taxon>
        <taxon>Pezizomycotina</taxon>
        <taxon>Dothideomycetes</taxon>
        <taxon>Pleosporomycetidae</taxon>
        <taxon>Pleosporales</taxon>
        <taxon>Lindgomycetaceae</taxon>
        <taxon>Clohesyomyces</taxon>
    </lineage>
</organism>
<dbReference type="AlphaFoldDB" id="A0A1Y1ZA88"/>
<dbReference type="EMBL" id="MCFA01000111">
    <property type="protein sequence ID" value="ORY07169.1"/>
    <property type="molecule type" value="Genomic_DNA"/>
</dbReference>